<dbReference type="Proteomes" id="UP001497516">
    <property type="component" value="Chromosome 4"/>
</dbReference>
<gene>
    <name evidence="1" type="ORF">LTRI10_LOCUS22481</name>
</gene>
<reference evidence="1 2" key="1">
    <citation type="submission" date="2024-04" db="EMBL/GenBank/DDBJ databases">
        <authorList>
            <person name="Fracassetti M."/>
        </authorList>
    </citation>
    <scope>NUCLEOTIDE SEQUENCE [LARGE SCALE GENOMIC DNA]</scope>
</reference>
<proteinExistence type="predicted"/>
<keyword evidence="2" id="KW-1185">Reference proteome</keyword>
<dbReference type="AlphaFoldDB" id="A0AAV2E5G3"/>
<dbReference type="EMBL" id="OZ034817">
    <property type="protein sequence ID" value="CAL1381077.1"/>
    <property type="molecule type" value="Genomic_DNA"/>
</dbReference>
<evidence type="ECO:0000313" key="1">
    <source>
        <dbReference type="EMBL" id="CAL1381077.1"/>
    </source>
</evidence>
<sequence length="284" mass="30229">MDRIGVDCDEPRLVATTSSVPRRPFAVRRCFFFFFYSISDGDVFSSLNVDTKGAVAILSSLESDERRITALASHRRSASTQSPAIFALPDLGFIRGFSLNLYSTTRLGFKIFSEPSVWISPEATVLPLLGIVAEATGFPPLPSWPTATTVALEASCRSLSVEGSGGLATVEALLCSFLPPFSLASTRLPPSDTSHSNACSSSRSPSANSGSTLVSCCALIAATGTSSSHHSSSSPFPSNYANYGNNFCELSLISFLQFVFSTTRHDSDGVPATTALIPLEEPRF</sequence>
<evidence type="ECO:0000313" key="2">
    <source>
        <dbReference type="Proteomes" id="UP001497516"/>
    </source>
</evidence>
<name>A0AAV2E5G3_9ROSI</name>
<accession>A0AAV2E5G3</accession>
<organism evidence="1 2">
    <name type="scientific">Linum trigynum</name>
    <dbReference type="NCBI Taxonomy" id="586398"/>
    <lineage>
        <taxon>Eukaryota</taxon>
        <taxon>Viridiplantae</taxon>
        <taxon>Streptophyta</taxon>
        <taxon>Embryophyta</taxon>
        <taxon>Tracheophyta</taxon>
        <taxon>Spermatophyta</taxon>
        <taxon>Magnoliopsida</taxon>
        <taxon>eudicotyledons</taxon>
        <taxon>Gunneridae</taxon>
        <taxon>Pentapetalae</taxon>
        <taxon>rosids</taxon>
        <taxon>fabids</taxon>
        <taxon>Malpighiales</taxon>
        <taxon>Linaceae</taxon>
        <taxon>Linum</taxon>
    </lineage>
</organism>
<protein>
    <submittedName>
        <fullName evidence="1">Uncharacterized protein</fullName>
    </submittedName>
</protein>